<evidence type="ECO:0000259" key="3">
    <source>
        <dbReference type="SMART" id="SM00062"/>
    </source>
</evidence>
<dbReference type="STRING" id="225324.SAMN02745126_02599"/>
<name>A0A1T4P3P1_9HYPH</name>
<proteinExistence type="predicted"/>
<evidence type="ECO:0000256" key="2">
    <source>
        <dbReference type="SAM" id="SignalP"/>
    </source>
</evidence>
<sequence>MKRYVMGIVLSLAAIVGVNGIAAADQLDDIKKAGKIRIAVDLGVPPYGMTDDKMQPTGSDIDTARALAKDWGLEFEHVPTTGASRIPALQTGKADLVISTLSITPERAKVIDFSLGYAVLRTVIAAPKSIALKSMADLDGKTVGTVRGTTHDTQLTKEGPKGMKLVRYEDDATEAQAFLSGQVDIFSTAELLVAPIAKKNPAREVEVKFVLDSFKLAVGVRKGETRLLEEVNKWILANLKNGHLNEIYKKYHGSDLPDVITKQ</sequence>
<keyword evidence="1 2" id="KW-0732">Signal</keyword>
<dbReference type="PANTHER" id="PTHR35936">
    <property type="entry name" value="MEMBRANE-BOUND LYTIC MUREIN TRANSGLYCOSYLASE F"/>
    <property type="match status" value="1"/>
</dbReference>
<organism evidence="4 5">
    <name type="scientific">Enhydrobacter aerosaccus</name>
    <dbReference type="NCBI Taxonomy" id="225324"/>
    <lineage>
        <taxon>Bacteria</taxon>
        <taxon>Pseudomonadati</taxon>
        <taxon>Pseudomonadota</taxon>
        <taxon>Alphaproteobacteria</taxon>
        <taxon>Hyphomicrobiales</taxon>
        <taxon>Enhydrobacter</taxon>
    </lineage>
</organism>
<dbReference type="InterPro" id="IPR001638">
    <property type="entry name" value="Solute-binding_3/MltF_N"/>
</dbReference>
<keyword evidence="5" id="KW-1185">Reference proteome</keyword>
<feature type="domain" description="Solute-binding protein family 3/N-terminal" evidence="3">
    <location>
        <begin position="35"/>
        <end position="255"/>
    </location>
</feature>
<evidence type="ECO:0000313" key="5">
    <source>
        <dbReference type="Proteomes" id="UP000190092"/>
    </source>
</evidence>
<dbReference type="AlphaFoldDB" id="A0A1T4P3P1"/>
<feature type="signal peptide" evidence="2">
    <location>
        <begin position="1"/>
        <end position="24"/>
    </location>
</feature>
<dbReference type="OrthoDB" id="6192933at2"/>
<accession>A0A1T4P3P1</accession>
<dbReference type="SUPFAM" id="SSF53850">
    <property type="entry name" value="Periplasmic binding protein-like II"/>
    <property type="match status" value="1"/>
</dbReference>
<dbReference type="SMART" id="SM00062">
    <property type="entry name" value="PBPb"/>
    <property type="match status" value="1"/>
</dbReference>
<dbReference type="Pfam" id="PF00497">
    <property type="entry name" value="SBP_bac_3"/>
    <property type="match status" value="1"/>
</dbReference>
<protein>
    <submittedName>
        <fullName evidence="4">Polar amino acid transport system substrate-binding protein</fullName>
    </submittedName>
</protein>
<dbReference type="Gene3D" id="3.40.190.10">
    <property type="entry name" value="Periplasmic binding protein-like II"/>
    <property type="match status" value="2"/>
</dbReference>
<dbReference type="Proteomes" id="UP000190092">
    <property type="component" value="Unassembled WGS sequence"/>
</dbReference>
<dbReference type="CDD" id="cd01072">
    <property type="entry name" value="PBP2_SMa0082_like"/>
    <property type="match status" value="1"/>
</dbReference>
<evidence type="ECO:0000256" key="1">
    <source>
        <dbReference type="ARBA" id="ARBA00022729"/>
    </source>
</evidence>
<dbReference type="RefSeq" id="WP_085934265.1">
    <property type="nucleotide sequence ID" value="NZ_FUWJ01000002.1"/>
</dbReference>
<dbReference type="PANTHER" id="PTHR35936:SF17">
    <property type="entry name" value="ARGININE-BINDING EXTRACELLULAR PROTEIN ARTP"/>
    <property type="match status" value="1"/>
</dbReference>
<evidence type="ECO:0000313" key="4">
    <source>
        <dbReference type="EMBL" id="SJZ86155.1"/>
    </source>
</evidence>
<gene>
    <name evidence="4" type="ORF">SAMN02745126_02599</name>
</gene>
<dbReference type="EMBL" id="FUWJ01000002">
    <property type="protein sequence ID" value="SJZ86155.1"/>
    <property type="molecule type" value="Genomic_DNA"/>
</dbReference>
<reference evidence="5" key="1">
    <citation type="submission" date="2017-02" db="EMBL/GenBank/DDBJ databases">
        <authorList>
            <person name="Varghese N."/>
            <person name="Submissions S."/>
        </authorList>
    </citation>
    <scope>NUCLEOTIDE SEQUENCE [LARGE SCALE GENOMIC DNA]</scope>
    <source>
        <strain evidence="5">ATCC 27094</strain>
    </source>
</reference>
<feature type="chain" id="PRO_5013363888" evidence="2">
    <location>
        <begin position="25"/>
        <end position="263"/>
    </location>
</feature>